<dbReference type="EMBL" id="VFSV01000003">
    <property type="protein sequence ID" value="TRD23070.1"/>
    <property type="molecule type" value="Genomic_DNA"/>
</dbReference>
<evidence type="ECO:0000313" key="1">
    <source>
        <dbReference type="EMBL" id="TRD23070.1"/>
    </source>
</evidence>
<keyword evidence="1" id="KW-0449">Lipoprotein</keyword>
<dbReference type="InterPro" id="IPR021308">
    <property type="entry name" value="GfcB"/>
</dbReference>
<keyword evidence="2" id="KW-1185">Reference proteome</keyword>
<evidence type="ECO:0000313" key="2">
    <source>
        <dbReference type="Proteomes" id="UP000318590"/>
    </source>
</evidence>
<dbReference type="PROSITE" id="PS51257">
    <property type="entry name" value="PROKAR_LIPOPROTEIN"/>
    <property type="match status" value="1"/>
</dbReference>
<dbReference type="SUPFAM" id="SSF159270">
    <property type="entry name" value="YmcC-like"/>
    <property type="match status" value="1"/>
</dbReference>
<dbReference type="Gene3D" id="2.40.360.10">
    <property type="entry name" value="YmcC-like"/>
    <property type="match status" value="1"/>
</dbReference>
<dbReference type="AlphaFoldDB" id="A0A547Q9P2"/>
<organism evidence="1 2">
    <name type="scientific">Palleronia caenipelagi</name>
    <dbReference type="NCBI Taxonomy" id="2489174"/>
    <lineage>
        <taxon>Bacteria</taxon>
        <taxon>Pseudomonadati</taxon>
        <taxon>Pseudomonadota</taxon>
        <taxon>Alphaproteobacteria</taxon>
        <taxon>Rhodobacterales</taxon>
        <taxon>Roseobacteraceae</taxon>
        <taxon>Palleronia</taxon>
    </lineage>
</organism>
<dbReference type="InterPro" id="IPR023373">
    <property type="entry name" value="YmcC_sf"/>
</dbReference>
<gene>
    <name evidence="1" type="ORF">FEV53_02585</name>
</gene>
<dbReference type="RefSeq" id="WP_142833261.1">
    <property type="nucleotide sequence ID" value="NZ_VFSV01000003.1"/>
</dbReference>
<proteinExistence type="predicted"/>
<name>A0A547Q9P2_9RHOB</name>
<sequence length="220" mass="24110">MALKQSFAALALLAVTACGNNPDQQTGIYYYAKDAVQLAASALSEPEKSRVTASPAAIRNAPVNILIVENLETGNEAGFTIAAVNRDTITWQSDDGVQVVTRRGYLIGTAGYGFDLDGSTISSLDVGGKVVRTHYRLRGNAQVEPERFECLQRSVGSEVITIAGRQFDTRRVREICRSPERTDIENIYWIDRQGIIRQSRQWAGPVLGSLLIKDVHSGLR</sequence>
<accession>A0A547Q9P2</accession>
<dbReference type="Proteomes" id="UP000318590">
    <property type="component" value="Unassembled WGS sequence"/>
</dbReference>
<comment type="caution">
    <text evidence="1">The sequence shown here is derived from an EMBL/GenBank/DDBJ whole genome shotgun (WGS) entry which is preliminary data.</text>
</comment>
<protein>
    <submittedName>
        <fullName evidence="1">YjbF family lipoprotein</fullName>
    </submittedName>
</protein>
<reference evidence="1 2" key="1">
    <citation type="submission" date="2019-06" db="EMBL/GenBank/DDBJ databases">
        <title>Paenimaribius caenipelagi gen. nov., sp. nov., isolated from a tidal flat.</title>
        <authorList>
            <person name="Yoon J.-H."/>
        </authorList>
    </citation>
    <scope>NUCLEOTIDE SEQUENCE [LARGE SCALE GENOMIC DNA]</scope>
    <source>
        <strain evidence="1 2">JBTF-M29</strain>
    </source>
</reference>
<dbReference type="Pfam" id="PF11102">
    <property type="entry name" value="YjbF"/>
    <property type="match status" value="1"/>
</dbReference>
<dbReference type="OrthoDB" id="6237231at2"/>